<comment type="caution">
    <text evidence="1">The sequence shown here is derived from an EMBL/GenBank/DDBJ whole genome shotgun (WGS) entry which is preliminary data.</text>
</comment>
<dbReference type="EC" id="2.6.1.76" evidence="1"/>
<gene>
    <name evidence="1" type="ORF">ACFQ34_23990</name>
</gene>
<dbReference type="GO" id="GO:0045303">
    <property type="term" value="F:diaminobutyrate-2-oxoglutarate transaminase activity"/>
    <property type="evidence" value="ECO:0007669"/>
    <property type="project" value="UniProtKB-EC"/>
</dbReference>
<keyword evidence="1" id="KW-0808">Transferase</keyword>
<accession>A0ABW3VNY2</accession>
<reference evidence="2" key="1">
    <citation type="journal article" date="2019" name="Int. J. Syst. Evol. Microbiol.">
        <title>The Global Catalogue of Microorganisms (GCM) 10K type strain sequencing project: providing services to taxonomists for standard genome sequencing and annotation.</title>
        <authorList>
            <consortium name="The Broad Institute Genomics Platform"/>
            <consortium name="The Broad Institute Genome Sequencing Center for Infectious Disease"/>
            <person name="Wu L."/>
            <person name="Ma J."/>
        </authorList>
    </citation>
    <scope>NUCLEOTIDE SEQUENCE [LARGE SCALE GENOMIC DNA]</scope>
    <source>
        <strain evidence="2">CCUG 49018</strain>
    </source>
</reference>
<keyword evidence="2" id="KW-1185">Reference proteome</keyword>
<organism evidence="1 2">
    <name type="scientific">Pseudonocardia benzenivorans</name>
    <dbReference type="NCBI Taxonomy" id="228005"/>
    <lineage>
        <taxon>Bacteria</taxon>
        <taxon>Bacillati</taxon>
        <taxon>Actinomycetota</taxon>
        <taxon>Actinomycetes</taxon>
        <taxon>Pseudonocardiales</taxon>
        <taxon>Pseudonocardiaceae</taxon>
        <taxon>Pseudonocardia</taxon>
    </lineage>
</organism>
<name>A0ABW3VNY2_9PSEU</name>
<proteinExistence type="predicted"/>
<protein>
    <submittedName>
        <fullName evidence="1">Diaminobutyrate--2-oxoglutarate transaminase</fullName>
        <ecNumber evidence="1">2.6.1.76</ecNumber>
    </submittedName>
</protein>
<keyword evidence="1" id="KW-0032">Aminotransferase</keyword>
<evidence type="ECO:0000313" key="2">
    <source>
        <dbReference type="Proteomes" id="UP001597182"/>
    </source>
</evidence>
<dbReference type="EMBL" id="JBHTMB010000219">
    <property type="protein sequence ID" value="MFD1236361.1"/>
    <property type="molecule type" value="Genomic_DNA"/>
</dbReference>
<feature type="non-terminal residue" evidence="1">
    <location>
        <position position="67"/>
    </location>
</feature>
<dbReference type="Proteomes" id="UP001597182">
    <property type="component" value="Unassembled WGS sequence"/>
</dbReference>
<evidence type="ECO:0000313" key="1">
    <source>
        <dbReference type="EMBL" id="MFD1236361.1"/>
    </source>
</evidence>
<sequence length="67" mass="7245">MTTTDPTKTTALTTPTTDDHVIDTTVGTAMLETPTAGTTRRAPGARSETVFGELESEVRSYCRNWPV</sequence>